<evidence type="ECO:0000256" key="4">
    <source>
        <dbReference type="ARBA" id="ARBA00022833"/>
    </source>
</evidence>
<evidence type="ECO:0000256" key="3">
    <source>
        <dbReference type="ARBA" id="ARBA00022771"/>
    </source>
</evidence>
<dbReference type="Pfam" id="PF22794">
    <property type="entry name" value="jr-ZPR1"/>
    <property type="match status" value="1"/>
</dbReference>
<feature type="non-terminal residue" evidence="7">
    <location>
        <position position="209"/>
    </location>
</feature>
<dbReference type="Gene3D" id="2.60.120.1040">
    <property type="entry name" value="ZPR1, A/B domain"/>
    <property type="match status" value="1"/>
</dbReference>
<feature type="domain" description="Zinc finger ZPR1-type" evidence="6">
    <location>
        <begin position="1"/>
        <end position="76"/>
    </location>
</feature>
<evidence type="ECO:0000313" key="7">
    <source>
        <dbReference type="EMBL" id="KAA6352689.1"/>
    </source>
</evidence>
<reference evidence="7 8" key="1">
    <citation type="submission" date="2019-03" db="EMBL/GenBank/DDBJ databases">
        <title>Single cell metagenomics reveals metabolic interactions within the superorganism composed of flagellate Streblomastix strix and complex community of Bacteroidetes bacteria on its surface.</title>
        <authorList>
            <person name="Treitli S.C."/>
            <person name="Kolisko M."/>
            <person name="Husnik F."/>
            <person name="Keeling P."/>
            <person name="Hampl V."/>
        </authorList>
    </citation>
    <scope>NUCLEOTIDE SEQUENCE [LARGE SCALE GENOMIC DNA]</scope>
    <source>
        <strain evidence="7">ST1C</strain>
    </source>
</reference>
<evidence type="ECO:0000256" key="5">
    <source>
        <dbReference type="SAM" id="MobiDB-lite"/>
    </source>
</evidence>
<dbReference type="InterPro" id="IPR042452">
    <property type="entry name" value="ZPR1_Znf1/2"/>
</dbReference>
<evidence type="ECO:0000256" key="1">
    <source>
        <dbReference type="ARBA" id="ARBA00008354"/>
    </source>
</evidence>
<dbReference type="PANTHER" id="PTHR10876">
    <property type="entry name" value="ZINC FINGER PROTEIN ZPR1"/>
    <property type="match status" value="1"/>
</dbReference>
<comment type="caution">
    <text evidence="7">The sequence shown here is derived from an EMBL/GenBank/DDBJ whole genome shotgun (WGS) entry which is preliminary data.</text>
</comment>
<feature type="region of interest" description="Disordered" evidence="5">
    <location>
        <begin position="108"/>
        <end position="132"/>
    </location>
</feature>
<dbReference type="EMBL" id="SNRW01039481">
    <property type="protein sequence ID" value="KAA6352689.1"/>
    <property type="molecule type" value="Genomic_DNA"/>
</dbReference>
<dbReference type="Gene3D" id="2.20.25.420">
    <property type="entry name" value="ZPR1, zinc finger domain"/>
    <property type="match status" value="1"/>
</dbReference>
<dbReference type="InterPro" id="IPR040141">
    <property type="entry name" value="ZPR1"/>
</dbReference>
<comment type="similarity">
    <text evidence="1">Belongs to the ZPR1 family.</text>
</comment>
<evidence type="ECO:0000313" key="8">
    <source>
        <dbReference type="Proteomes" id="UP000324800"/>
    </source>
</evidence>
<dbReference type="Proteomes" id="UP000324800">
    <property type="component" value="Unassembled WGS sequence"/>
</dbReference>
<dbReference type="Pfam" id="PF03367">
    <property type="entry name" value="Zn_ribbon_ZPR1"/>
    <property type="match status" value="1"/>
</dbReference>
<feature type="non-terminal residue" evidence="7">
    <location>
        <position position="1"/>
    </location>
</feature>
<accession>A0A5J4T2F6</accession>
<dbReference type="GO" id="GO:0008270">
    <property type="term" value="F:zinc ion binding"/>
    <property type="evidence" value="ECO:0007669"/>
    <property type="project" value="UniProtKB-KW"/>
</dbReference>
<dbReference type="InterPro" id="IPR042451">
    <property type="entry name" value="ZPR1_A/B_dom"/>
</dbReference>
<sequence length="209" mass="23631">FNAGRKGEISTVEGIISKTAESLEQEQPVRKICEPDIAVKIDNFIQKLKSLLDRSGNQRNFTFVIDDPTGNSFVQNILAPLQDPKCKSRSYTRSREQCEIIGLSVPPYEENSDEKEKENNQELSQNEKETNKDQYKSEFNIAHLSKIQLSTLESQVLKVASPEDIVEMVLPCSCCSNQQGIMRTITASIPLFKQIVLMAYSCEQCGYRN</sequence>
<keyword evidence="3 7" id="KW-0863">Zinc-finger</keyword>
<dbReference type="GO" id="GO:0005634">
    <property type="term" value="C:nucleus"/>
    <property type="evidence" value="ECO:0007669"/>
    <property type="project" value="TreeGrafter"/>
</dbReference>
<name>A0A5J4T2F6_9EUKA</name>
<evidence type="ECO:0000256" key="2">
    <source>
        <dbReference type="ARBA" id="ARBA00022723"/>
    </source>
</evidence>
<proteinExistence type="inferred from homology"/>
<evidence type="ECO:0000259" key="6">
    <source>
        <dbReference type="SMART" id="SM00709"/>
    </source>
</evidence>
<keyword evidence="2" id="KW-0479">Metal-binding</keyword>
<feature type="compositionally biased region" description="Basic and acidic residues" evidence="5">
    <location>
        <begin position="114"/>
        <end position="132"/>
    </location>
</feature>
<gene>
    <name evidence="7" type="ORF">EZS28_051784</name>
</gene>
<dbReference type="InterPro" id="IPR056180">
    <property type="entry name" value="ZPR1_jr_dom"/>
</dbReference>
<protein>
    <submittedName>
        <fullName evidence="7">Putative ZPR1 zinc-finger domain protein</fullName>
    </submittedName>
</protein>
<dbReference type="AlphaFoldDB" id="A0A5J4T2F6"/>
<dbReference type="SMART" id="SM00709">
    <property type="entry name" value="Zpr1"/>
    <property type="match status" value="1"/>
</dbReference>
<dbReference type="InterPro" id="IPR004457">
    <property type="entry name" value="Znf_ZPR1"/>
</dbReference>
<organism evidence="7 8">
    <name type="scientific">Streblomastix strix</name>
    <dbReference type="NCBI Taxonomy" id="222440"/>
    <lineage>
        <taxon>Eukaryota</taxon>
        <taxon>Metamonada</taxon>
        <taxon>Preaxostyla</taxon>
        <taxon>Oxymonadida</taxon>
        <taxon>Streblomastigidae</taxon>
        <taxon>Streblomastix</taxon>
    </lineage>
</organism>
<keyword evidence="4" id="KW-0862">Zinc</keyword>
<dbReference type="PANTHER" id="PTHR10876:SF0">
    <property type="entry name" value="ZINC FINGER PROTEIN ZPR1"/>
    <property type="match status" value="1"/>
</dbReference>
<dbReference type="OrthoDB" id="308464at2759"/>